<evidence type="ECO:0000313" key="3">
    <source>
        <dbReference type="Proteomes" id="UP000219621"/>
    </source>
</evidence>
<reference evidence="2 3" key="1">
    <citation type="submission" date="2017-09" db="EMBL/GenBank/DDBJ databases">
        <authorList>
            <person name="Ehlers B."/>
            <person name="Leendertz F.H."/>
        </authorList>
    </citation>
    <scope>NUCLEOTIDE SEQUENCE [LARGE SCALE GENOMIC DNA]</scope>
    <source>
        <strain evidence="2 3">USBA 140</strain>
    </source>
</reference>
<evidence type="ECO:0008006" key="4">
    <source>
        <dbReference type="Google" id="ProtNLM"/>
    </source>
</evidence>
<dbReference type="SUPFAM" id="SSF88713">
    <property type="entry name" value="Glycoside hydrolase/deacetylase"/>
    <property type="match status" value="1"/>
</dbReference>
<dbReference type="GO" id="GO:0005975">
    <property type="term" value="P:carbohydrate metabolic process"/>
    <property type="evidence" value="ECO:0007669"/>
    <property type="project" value="InterPro"/>
</dbReference>
<dbReference type="AlphaFoldDB" id="A0A286GQI0"/>
<feature type="region of interest" description="Disordered" evidence="1">
    <location>
        <begin position="342"/>
        <end position="361"/>
    </location>
</feature>
<gene>
    <name evidence="2" type="ORF">SAMN05421508_10775</name>
</gene>
<evidence type="ECO:0000256" key="1">
    <source>
        <dbReference type="SAM" id="MobiDB-lite"/>
    </source>
</evidence>
<dbReference type="Proteomes" id="UP000219621">
    <property type="component" value="Unassembled WGS sequence"/>
</dbReference>
<feature type="compositionally biased region" description="Low complexity" evidence="1">
    <location>
        <begin position="344"/>
        <end position="361"/>
    </location>
</feature>
<accession>A0A286GQI0</accession>
<dbReference type="Gene3D" id="3.20.20.370">
    <property type="entry name" value="Glycoside hydrolase/deacetylase"/>
    <property type="match status" value="1"/>
</dbReference>
<name>A0A286GQI0_9PROT</name>
<protein>
    <recommendedName>
        <fullName evidence="4">WalW protein</fullName>
    </recommendedName>
</protein>
<evidence type="ECO:0000313" key="2">
    <source>
        <dbReference type="EMBL" id="SOD97768.1"/>
    </source>
</evidence>
<proteinExistence type="predicted"/>
<organism evidence="2 3">
    <name type="scientific">Caenispirillum bisanense</name>
    <dbReference type="NCBI Taxonomy" id="414052"/>
    <lineage>
        <taxon>Bacteria</taxon>
        <taxon>Pseudomonadati</taxon>
        <taxon>Pseudomonadota</taxon>
        <taxon>Alphaproteobacteria</taxon>
        <taxon>Rhodospirillales</taxon>
        <taxon>Novispirillaceae</taxon>
        <taxon>Caenispirillum</taxon>
    </lineage>
</organism>
<dbReference type="InterPro" id="IPR011330">
    <property type="entry name" value="Glyco_hydro/deAcase_b/a-brl"/>
</dbReference>
<dbReference type="EMBL" id="OCNJ01000007">
    <property type="protein sequence ID" value="SOD97768.1"/>
    <property type="molecule type" value="Genomic_DNA"/>
</dbReference>
<keyword evidence="3" id="KW-1185">Reference proteome</keyword>
<dbReference type="RefSeq" id="WP_176525209.1">
    <property type="nucleotide sequence ID" value="NZ_OCNJ01000007.1"/>
</dbReference>
<dbReference type="CDD" id="cd10935">
    <property type="entry name" value="CE4_WalW"/>
    <property type="match status" value="1"/>
</dbReference>
<sequence>MFRTATHRPADLPPGHSPVLAVIVDTEEEFDWTKPLSRGNRGVTAIDALEASHEAVYDALGLKPAYVIDHPVAATPSSARILRRLQDAGRCEVGTHLHPWVNPPDAEIVTSTTSYAGNLPAELEHAKLALLTDVIGDAMGRRPILYKAGRYGAGPNTAGILAGLGYRMDASVVPWMSFGDDGGPDFRAIRVQPYWFSGDDDGAGEPLLELPLTSGFCGLLRGLGPRLHGPVTRPLGMRLHLPGLLARSRLFERVRLSPEGCTLAEMQRLTRALLRDGVRVFTLTYHSPSVAVGHTPYVRSEEQRRAFLATIATYATWFRDSLGGTFRTPSEILAVLQRPGADRAPGVPADGDRPAAAARVA</sequence>